<dbReference type="AlphaFoldDB" id="A0A3F3GSF0"/>
<dbReference type="RefSeq" id="WP_059376515.1">
    <property type="nucleotide sequence ID" value="NZ_DF968063.1"/>
</dbReference>
<evidence type="ECO:0000313" key="2">
    <source>
        <dbReference type="Proteomes" id="UP000061227"/>
    </source>
</evidence>
<name>A0A3F3GSF0_9LACO</name>
<dbReference type="NCBIfam" id="TIGR01866">
    <property type="entry name" value="cas_Csn2"/>
    <property type="match status" value="1"/>
</dbReference>
<dbReference type="Proteomes" id="UP000061227">
    <property type="component" value="Unassembled WGS sequence"/>
</dbReference>
<dbReference type="InterPro" id="IPR038600">
    <property type="entry name" value="Csn2_sf"/>
</dbReference>
<accession>A0A3F3GSF0</accession>
<evidence type="ECO:0000313" key="1">
    <source>
        <dbReference type="EMBL" id="GAP02516.1"/>
    </source>
</evidence>
<keyword evidence="2" id="KW-1185">Reference proteome</keyword>
<dbReference type="STRING" id="220714.SAMN05660469_0468"/>
<reference evidence="1 2" key="1">
    <citation type="journal article" date="2015" name="BMC Genomics">
        <title>Comparative genomics of Fructobacillus spp. and Leuconostoc spp. reveals niche-specific evolution of Fructobacillus spp.</title>
        <authorList>
            <person name="Endo A."/>
            <person name="Tanizawa Y."/>
            <person name="Tanaka N."/>
            <person name="Maeno S."/>
            <person name="Kumar H."/>
            <person name="Shiwa Y."/>
            <person name="Okada S."/>
            <person name="Yoshikawa H."/>
            <person name="Dicks L."/>
            <person name="Nakagawa J."/>
            <person name="Arita M."/>
        </authorList>
    </citation>
    <scope>NUCLEOTIDE SEQUENCE [LARGE SCALE GENOMIC DNA]</scope>
    <source>
        <strain evidence="1 2">DSM 15468</strain>
    </source>
</reference>
<dbReference type="OrthoDB" id="2152016at2"/>
<dbReference type="EMBL" id="DF968063">
    <property type="protein sequence ID" value="GAP02516.1"/>
    <property type="molecule type" value="Genomic_DNA"/>
</dbReference>
<dbReference type="InterPro" id="IPR010146">
    <property type="entry name" value="CRISPR-assoc_prot_Csn2-typ"/>
</dbReference>
<organism evidence="1 2">
    <name type="scientific">Fructobacillus pseudoficulneus</name>
    <dbReference type="NCBI Taxonomy" id="220714"/>
    <lineage>
        <taxon>Bacteria</taxon>
        <taxon>Bacillati</taxon>
        <taxon>Bacillota</taxon>
        <taxon>Bacilli</taxon>
        <taxon>Lactobacillales</taxon>
        <taxon>Lactobacillaceae</taxon>
        <taxon>Fructobacillus</taxon>
    </lineage>
</organism>
<sequence>MSIGQINIENVGIIQIEEGLNSISIEVPELYGRVVNTIQLGIDDLIVYSEDHKTKQLNKVGIFLGDPVSGDNIRDAYSKFVFSILSHSISEEGMEQLYNLNIEMQSVINQEIIENNLPLTVESGWELERLLKSQKIELDNPHENRISGKIENVIHTMGMLNEKRYLILTNLPLYCDMSELNLLHQCLLAEGINLISLNLLRGNTITDEKFKVSHIDQDFVLFTQ</sequence>
<gene>
    <name evidence="1" type="ORF">FPFC_013990</name>
</gene>
<protein>
    <submittedName>
        <fullName evidence="1">Sigma-70 region 2</fullName>
    </submittedName>
</protein>
<dbReference type="Gene3D" id="3.40.50.11940">
    <property type="match status" value="1"/>
</dbReference>
<proteinExistence type="predicted"/>
<dbReference type="Pfam" id="PF09711">
    <property type="entry name" value="Cas_Csn2"/>
    <property type="match status" value="1"/>
</dbReference>